<dbReference type="EMBL" id="JAINDJ010000002">
    <property type="protein sequence ID" value="KAG9458432.1"/>
    <property type="molecule type" value="Genomic_DNA"/>
</dbReference>
<sequence length="70" mass="8167">MRNTREKERNNRDKSHRSVTPVNPYYSGLKIEQLELDIFTLAGAVDQSKCSRMGIPCWGYMVMNTTGEWR</sequence>
<feature type="region of interest" description="Disordered" evidence="1">
    <location>
        <begin position="1"/>
        <end position="22"/>
    </location>
</feature>
<evidence type="ECO:0000256" key="1">
    <source>
        <dbReference type="SAM" id="MobiDB-lite"/>
    </source>
</evidence>
<comment type="caution">
    <text evidence="2">The sequence shown here is derived from an EMBL/GenBank/DDBJ whole genome shotgun (WGS) entry which is preliminary data.</text>
</comment>
<protein>
    <submittedName>
        <fullName evidence="2">Uncharacterized protein</fullName>
    </submittedName>
</protein>
<proteinExistence type="predicted"/>
<dbReference type="Proteomes" id="UP000825729">
    <property type="component" value="Unassembled WGS sequence"/>
</dbReference>
<gene>
    <name evidence="2" type="ORF">H6P81_002940</name>
</gene>
<evidence type="ECO:0000313" key="2">
    <source>
        <dbReference type="EMBL" id="KAG9458432.1"/>
    </source>
</evidence>
<name>A0AAV7FFB0_ARIFI</name>
<feature type="compositionally biased region" description="Basic and acidic residues" evidence="1">
    <location>
        <begin position="1"/>
        <end position="13"/>
    </location>
</feature>
<dbReference type="AlphaFoldDB" id="A0AAV7FFB0"/>
<organism evidence="2 3">
    <name type="scientific">Aristolochia fimbriata</name>
    <name type="common">White veined hardy Dutchman's pipe vine</name>
    <dbReference type="NCBI Taxonomy" id="158543"/>
    <lineage>
        <taxon>Eukaryota</taxon>
        <taxon>Viridiplantae</taxon>
        <taxon>Streptophyta</taxon>
        <taxon>Embryophyta</taxon>
        <taxon>Tracheophyta</taxon>
        <taxon>Spermatophyta</taxon>
        <taxon>Magnoliopsida</taxon>
        <taxon>Magnoliidae</taxon>
        <taxon>Piperales</taxon>
        <taxon>Aristolochiaceae</taxon>
        <taxon>Aristolochia</taxon>
    </lineage>
</organism>
<accession>A0AAV7FFB0</accession>
<keyword evidence="3" id="KW-1185">Reference proteome</keyword>
<reference evidence="2 3" key="1">
    <citation type="submission" date="2021-07" db="EMBL/GenBank/DDBJ databases">
        <title>The Aristolochia fimbriata genome: insights into angiosperm evolution, floral development and chemical biosynthesis.</title>
        <authorList>
            <person name="Jiao Y."/>
        </authorList>
    </citation>
    <scope>NUCLEOTIDE SEQUENCE [LARGE SCALE GENOMIC DNA]</scope>
    <source>
        <strain evidence="2">IBCAS-2021</strain>
        <tissue evidence="2">Leaf</tissue>
    </source>
</reference>
<evidence type="ECO:0000313" key="3">
    <source>
        <dbReference type="Proteomes" id="UP000825729"/>
    </source>
</evidence>